<accession>A0ABU3PIM0</accession>
<comment type="caution">
    <text evidence="3">The sequence shown here is derived from an EMBL/GenBank/DDBJ whole genome shotgun (WGS) entry which is preliminary data.</text>
</comment>
<evidence type="ECO:0000313" key="4">
    <source>
        <dbReference type="Proteomes" id="UP001246372"/>
    </source>
</evidence>
<evidence type="ECO:0000256" key="2">
    <source>
        <dbReference type="SAM" id="SignalP"/>
    </source>
</evidence>
<reference evidence="3" key="1">
    <citation type="submission" date="2023-09" db="EMBL/GenBank/DDBJ databases">
        <title>Paucibacter sp. APW11 Genome sequencing and assembly.</title>
        <authorList>
            <person name="Kim I."/>
        </authorList>
    </citation>
    <scope>NUCLEOTIDE SEQUENCE</scope>
    <source>
        <strain evidence="3">APW11</strain>
    </source>
</reference>
<dbReference type="Proteomes" id="UP001246372">
    <property type="component" value="Unassembled WGS sequence"/>
</dbReference>
<protein>
    <submittedName>
        <fullName evidence="3">DUF6515 family protein</fullName>
    </submittedName>
</protein>
<name>A0ABU3PIM0_9BURK</name>
<dbReference type="InterPro" id="IPR045398">
    <property type="entry name" value="DUF6515"/>
</dbReference>
<keyword evidence="4" id="KW-1185">Reference proteome</keyword>
<dbReference type="Pfam" id="PF20125">
    <property type="entry name" value="DUF6515"/>
    <property type="match status" value="1"/>
</dbReference>
<proteinExistence type="predicted"/>
<feature type="region of interest" description="Disordered" evidence="1">
    <location>
        <begin position="142"/>
        <end position="173"/>
    </location>
</feature>
<gene>
    <name evidence="3" type="ORF">RQP53_24175</name>
</gene>
<evidence type="ECO:0000256" key="1">
    <source>
        <dbReference type="SAM" id="MobiDB-lite"/>
    </source>
</evidence>
<feature type="chain" id="PRO_5045213615" evidence="2">
    <location>
        <begin position="25"/>
        <end position="208"/>
    </location>
</feature>
<sequence length="208" mass="22592">MNGSMTMRIAAACAALLFSGLAAARDHVSVGVQLNFDNRYHHDHYYPGPGYVERVLPPGAVVVAHHADRYYFHGGVWYRPWSRGYRVIMPPVGVIIPILPPAYVTLRVGGMPYYYANGIYYAPAVGAPGYVVVQPPAGAETAAPAPAPAPARPDPIIYPRNGQTAQQTEADRQECNRWATSQPAAMNDAGVFNRAVEACMDGRGYSMR</sequence>
<dbReference type="EMBL" id="JAVXZY010000016">
    <property type="protein sequence ID" value="MDT9002400.1"/>
    <property type="molecule type" value="Genomic_DNA"/>
</dbReference>
<feature type="signal peptide" evidence="2">
    <location>
        <begin position="1"/>
        <end position="24"/>
    </location>
</feature>
<organism evidence="3 4">
    <name type="scientific">Roseateles aquae</name>
    <dbReference type="NCBI Taxonomy" id="3077235"/>
    <lineage>
        <taxon>Bacteria</taxon>
        <taxon>Pseudomonadati</taxon>
        <taxon>Pseudomonadota</taxon>
        <taxon>Betaproteobacteria</taxon>
        <taxon>Burkholderiales</taxon>
        <taxon>Sphaerotilaceae</taxon>
        <taxon>Roseateles</taxon>
    </lineage>
</organism>
<dbReference type="RefSeq" id="WP_315653297.1">
    <property type="nucleotide sequence ID" value="NZ_JAVXZY010000016.1"/>
</dbReference>
<keyword evidence="2" id="KW-0732">Signal</keyword>
<evidence type="ECO:0000313" key="3">
    <source>
        <dbReference type="EMBL" id="MDT9002400.1"/>
    </source>
</evidence>